<dbReference type="Gene3D" id="1.10.510.10">
    <property type="entry name" value="Transferase(Phosphotransferase) domain 1"/>
    <property type="match status" value="1"/>
</dbReference>
<protein>
    <submittedName>
        <fullName evidence="8">Serine/threonine protein kinase</fullName>
    </submittedName>
</protein>
<comment type="caution">
    <text evidence="8">The sequence shown here is derived from an EMBL/GenBank/DDBJ whole genome shotgun (WGS) entry which is preliminary data.</text>
</comment>
<evidence type="ECO:0000256" key="2">
    <source>
        <dbReference type="ARBA" id="ARBA00022741"/>
    </source>
</evidence>
<dbReference type="PANTHER" id="PTHR43289:SF34">
    <property type="entry name" value="SERINE_THREONINE-PROTEIN KINASE YBDM-RELATED"/>
    <property type="match status" value="1"/>
</dbReference>
<dbReference type="PROSITE" id="PS50011">
    <property type="entry name" value="PROTEIN_KINASE_DOM"/>
    <property type="match status" value="1"/>
</dbReference>
<dbReference type="CDD" id="cd14014">
    <property type="entry name" value="STKc_PknB_like"/>
    <property type="match status" value="1"/>
</dbReference>
<dbReference type="Pfam" id="PF00069">
    <property type="entry name" value="Pkinase"/>
    <property type="match status" value="1"/>
</dbReference>
<feature type="compositionally biased region" description="Pro residues" evidence="5">
    <location>
        <begin position="307"/>
        <end position="331"/>
    </location>
</feature>
<keyword evidence="3 8" id="KW-0418">Kinase</keyword>
<accession>A0ABW4SRD5</accession>
<name>A0ABW4SRD5_9ACTN</name>
<organism evidence="8 9">
    <name type="scientific">Nonomuraea mangrovi</name>
    <dbReference type="NCBI Taxonomy" id="2316207"/>
    <lineage>
        <taxon>Bacteria</taxon>
        <taxon>Bacillati</taxon>
        <taxon>Actinomycetota</taxon>
        <taxon>Actinomycetes</taxon>
        <taxon>Streptosporangiales</taxon>
        <taxon>Streptosporangiaceae</taxon>
        <taxon>Nonomuraea</taxon>
    </lineage>
</organism>
<dbReference type="PANTHER" id="PTHR43289">
    <property type="entry name" value="MITOGEN-ACTIVATED PROTEIN KINASE KINASE KINASE 20-RELATED"/>
    <property type="match status" value="1"/>
</dbReference>
<evidence type="ECO:0000313" key="9">
    <source>
        <dbReference type="Proteomes" id="UP001597368"/>
    </source>
</evidence>
<evidence type="ECO:0000256" key="3">
    <source>
        <dbReference type="ARBA" id="ARBA00022777"/>
    </source>
</evidence>
<dbReference type="EMBL" id="JBHUFV010000015">
    <property type="protein sequence ID" value="MFD1931405.1"/>
    <property type="molecule type" value="Genomic_DNA"/>
</dbReference>
<dbReference type="Gene3D" id="3.30.200.20">
    <property type="entry name" value="Phosphorylase Kinase, domain 1"/>
    <property type="match status" value="1"/>
</dbReference>
<evidence type="ECO:0000313" key="8">
    <source>
        <dbReference type="EMBL" id="MFD1931405.1"/>
    </source>
</evidence>
<keyword evidence="8" id="KW-0723">Serine/threonine-protein kinase</keyword>
<evidence type="ECO:0000259" key="7">
    <source>
        <dbReference type="PROSITE" id="PS50011"/>
    </source>
</evidence>
<dbReference type="Proteomes" id="UP001597368">
    <property type="component" value="Unassembled WGS sequence"/>
</dbReference>
<gene>
    <name evidence="8" type="ORF">ACFSKW_07955</name>
</gene>
<keyword evidence="6" id="KW-1133">Transmembrane helix</keyword>
<reference evidence="9" key="1">
    <citation type="journal article" date="2019" name="Int. J. Syst. Evol. Microbiol.">
        <title>The Global Catalogue of Microorganisms (GCM) 10K type strain sequencing project: providing services to taxonomists for standard genome sequencing and annotation.</title>
        <authorList>
            <consortium name="The Broad Institute Genomics Platform"/>
            <consortium name="The Broad Institute Genome Sequencing Center for Infectious Disease"/>
            <person name="Wu L."/>
            <person name="Ma J."/>
        </authorList>
    </citation>
    <scope>NUCLEOTIDE SEQUENCE [LARGE SCALE GENOMIC DNA]</scope>
    <source>
        <strain evidence="9">ICMP 6774ER</strain>
    </source>
</reference>
<dbReference type="SUPFAM" id="SSF56112">
    <property type="entry name" value="Protein kinase-like (PK-like)"/>
    <property type="match status" value="1"/>
</dbReference>
<dbReference type="PROSITE" id="PS00108">
    <property type="entry name" value="PROTEIN_KINASE_ST"/>
    <property type="match status" value="1"/>
</dbReference>
<feature type="region of interest" description="Disordered" evidence="5">
    <location>
        <begin position="283"/>
        <end position="347"/>
    </location>
</feature>
<feature type="domain" description="Protein kinase" evidence="7">
    <location>
        <begin position="18"/>
        <end position="268"/>
    </location>
</feature>
<dbReference type="InterPro" id="IPR011048">
    <property type="entry name" value="Haem_d1_sf"/>
</dbReference>
<evidence type="ECO:0000256" key="1">
    <source>
        <dbReference type="ARBA" id="ARBA00022679"/>
    </source>
</evidence>
<dbReference type="RefSeq" id="WP_379570703.1">
    <property type="nucleotide sequence ID" value="NZ_JBHUFV010000015.1"/>
</dbReference>
<feature type="region of interest" description="Disordered" evidence="5">
    <location>
        <begin position="381"/>
        <end position="410"/>
    </location>
</feature>
<keyword evidence="9" id="KW-1185">Reference proteome</keyword>
<evidence type="ECO:0000256" key="6">
    <source>
        <dbReference type="SAM" id="Phobius"/>
    </source>
</evidence>
<dbReference type="GO" id="GO:0004674">
    <property type="term" value="F:protein serine/threonine kinase activity"/>
    <property type="evidence" value="ECO:0007669"/>
    <property type="project" value="UniProtKB-KW"/>
</dbReference>
<dbReference type="InterPro" id="IPR000719">
    <property type="entry name" value="Prot_kinase_dom"/>
</dbReference>
<feature type="compositionally biased region" description="Polar residues" evidence="5">
    <location>
        <begin position="389"/>
        <end position="410"/>
    </location>
</feature>
<dbReference type="InterPro" id="IPR008271">
    <property type="entry name" value="Ser/Thr_kinase_AS"/>
</dbReference>
<evidence type="ECO:0000256" key="5">
    <source>
        <dbReference type="SAM" id="MobiDB-lite"/>
    </source>
</evidence>
<proteinExistence type="predicted"/>
<keyword evidence="6" id="KW-0472">Membrane</keyword>
<sequence length="702" mass="74850">MSPYDQLRSGDPARLGDYTLLGRLGEGGQGVVYLAADRTGARVAIKWLRPGDTVSAERFLREVRVAQQVAPFCTAQVLATGAEHDRPYIVSEYIEGPSLQRVVQEQGPRTGPALHRLAIGTATALAAIHQAGIVHRDFKPANVIIAPDGPRVIDFGIARALNATSTISSSPVGTPSFMAPEQLLGHQVGPAADLFTWASTIAYAASGRAPFGSDTMPAVINRVLNAAPDVSGLDEPLRGVVHACLSKDPAQRPTAEQVIMRLLQHPVTPGGMLQEAAAAASVAGAPHTYPSPGSPQPQPHPQVSNPGFPPLGPTGPPPPQGQWAPQGPPQGPQRGWQPATYPVGAYPPPKKSRTGLVVGLAAGVVALLVIVAVIAVPWERLAGRPTPSPSSAAQESTPKPSATPSRTAVPTQALTKQRLLGTQATAYEHSGDPIKLTSYEVYNKNSKEWVNYARGALTGPFSRYGGNWETLLSPDGRYLAGRSKNYTSDRYDSVEITDQRTDRKTSIKTVKEPLISSIRAWSGDGSKILLNVEQSKGDDWLYLGFAIVDVATKKAEVVKVTGKSSFGWDGRSEGVVNLFGSDLRFFDASGNKVRDAVNVGELPAGTQDIFSPSGRTFATRCPDGAAGELCLWDSASGDRLRKVSSSCDKLLGWYDETHLYCWELDNATRDRVEVVDLAGKEVRTLLDIPNGVGFSPTFTRTS</sequence>
<dbReference type="SUPFAM" id="SSF51004">
    <property type="entry name" value="C-terminal (heme d1) domain of cytochrome cd1-nitrite reductase"/>
    <property type="match status" value="1"/>
</dbReference>
<keyword evidence="1" id="KW-0808">Transferase</keyword>
<keyword evidence="2" id="KW-0547">Nucleotide-binding</keyword>
<keyword evidence="4" id="KW-0067">ATP-binding</keyword>
<dbReference type="InterPro" id="IPR011009">
    <property type="entry name" value="Kinase-like_dom_sf"/>
</dbReference>
<feature type="transmembrane region" description="Helical" evidence="6">
    <location>
        <begin position="356"/>
        <end position="378"/>
    </location>
</feature>
<keyword evidence="6" id="KW-0812">Transmembrane</keyword>
<evidence type="ECO:0000256" key="4">
    <source>
        <dbReference type="ARBA" id="ARBA00022840"/>
    </source>
</evidence>